<organism evidence="2 3">
    <name type="scientific">Paractinoplanes aksuensis</name>
    <dbReference type="NCBI Taxonomy" id="2939490"/>
    <lineage>
        <taxon>Bacteria</taxon>
        <taxon>Bacillati</taxon>
        <taxon>Actinomycetota</taxon>
        <taxon>Actinomycetes</taxon>
        <taxon>Micromonosporales</taxon>
        <taxon>Micromonosporaceae</taxon>
        <taxon>Paractinoplanes</taxon>
    </lineage>
</organism>
<dbReference type="Proteomes" id="UP001523369">
    <property type="component" value="Unassembled WGS sequence"/>
</dbReference>
<feature type="transmembrane region" description="Helical" evidence="1">
    <location>
        <begin position="44"/>
        <end position="64"/>
    </location>
</feature>
<evidence type="ECO:0000313" key="3">
    <source>
        <dbReference type="Proteomes" id="UP001523369"/>
    </source>
</evidence>
<keyword evidence="1" id="KW-1133">Transmembrane helix</keyword>
<keyword evidence="1" id="KW-0812">Transmembrane</keyword>
<proteinExistence type="predicted"/>
<evidence type="ECO:0000313" key="2">
    <source>
        <dbReference type="EMBL" id="MCO8270185.1"/>
    </source>
</evidence>
<gene>
    <name evidence="2" type="ORF">M1L60_06210</name>
</gene>
<protein>
    <submittedName>
        <fullName evidence="2">Uncharacterized protein</fullName>
    </submittedName>
</protein>
<keyword evidence="1" id="KW-0472">Membrane</keyword>
<keyword evidence="3" id="KW-1185">Reference proteome</keyword>
<name>A0ABT1DH69_9ACTN</name>
<dbReference type="RefSeq" id="WP_253236308.1">
    <property type="nucleotide sequence ID" value="NZ_JAMYJR010000003.1"/>
</dbReference>
<comment type="caution">
    <text evidence="2">The sequence shown here is derived from an EMBL/GenBank/DDBJ whole genome shotgun (WGS) entry which is preliminary data.</text>
</comment>
<evidence type="ECO:0000256" key="1">
    <source>
        <dbReference type="SAM" id="Phobius"/>
    </source>
</evidence>
<dbReference type="EMBL" id="JAMYJR010000003">
    <property type="protein sequence ID" value="MCO8270185.1"/>
    <property type="molecule type" value="Genomic_DNA"/>
</dbReference>
<sequence length="190" mass="19691">MTDDDDLRARLRRADPAADLPPYDTSHLLETTMTATTTAPRRPMLTLAAAALVLIAALGTWFLLRPSGDPAGPVAAPTVTELTAPGIAAKCVEPSADRLKEAADFAFAGTVTGVDGGTVTLKVTKVYRGAAADQVRIAQTGDISETMLGSGKFETGKDYLVASARGSMLICGYSGEASAPGLPQLYDTAF</sequence>
<accession>A0ABT1DH69</accession>
<reference evidence="2 3" key="1">
    <citation type="submission" date="2022-06" db="EMBL/GenBank/DDBJ databases">
        <title>New Species of the Genus Actinoplanes, ActinopZanes ferrugineus.</title>
        <authorList>
            <person name="Ding P."/>
        </authorList>
    </citation>
    <scope>NUCLEOTIDE SEQUENCE [LARGE SCALE GENOMIC DNA]</scope>
    <source>
        <strain evidence="2 3">TRM88003</strain>
    </source>
</reference>